<feature type="chain" id="PRO_5046991293" evidence="3">
    <location>
        <begin position="24"/>
        <end position="370"/>
    </location>
</feature>
<dbReference type="RefSeq" id="WP_255903759.1">
    <property type="nucleotide sequence ID" value="NZ_JAFMZO010000003.1"/>
</dbReference>
<evidence type="ECO:0000256" key="1">
    <source>
        <dbReference type="ARBA" id="ARBA00023239"/>
    </source>
</evidence>
<evidence type="ECO:0000313" key="5">
    <source>
        <dbReference type="EMBL" id="MFD2162365.1"/>
    </source>
</evidence>
<dbReference type="PANTHER" id="PTHR31683">
    <property type="entry name" value="PECTATE LYASE 18-RELATED"/>
    <property type="match status" value="1"/>
</dbReference>
<dbReference type="Proteomes" id="UP001597387">
    <property type="component" value="Unassembled WGS sequence"/>
</dbReference>
<proteinExistence type="inferred from homology"/>
<dbReference type="PROSITE" id="PS51257">
    <property type="entry name" value="PROKAR_LIPOPROTEIN"/>
    <property type="match status" value="1"/>
</dbReference>
<dbReference type="SUPFAM" id="SSF51126">
    <property type="entry name" value="Pectin lyase-like"/>
    <property type="match status" value="1"/>
</dbReference>
<keyword evidence="3" id="KW-0732">Signal</keyword>
<dbReference type="Gene3D" id="2.160.20.10">
    <property type="entry name" value="Single-stranded right-handed beta-helix, Pectin lyase-like"/>
    <property type="match status" value="1"/>
</dbReference>
<keyword evidence="1 2" id="KW-0456">Lyase</keyword>
<evidence type="ECO:0000256" key="2">
    <source>
        <dbReference type="RuleBase" id="RU361173"/>
    </source>
</evidence>
<gene>
    <name evidence="5" type="ORF">ACFSJU_08165</name>
</gene>
<dbReference type="InterPro" id="IPR045032">
    <property type="entry name" value="PEL"/>
</dbReference>
<name>A0ABW4ZKC1_9SPHI</name>
<keyword evidence="2" id="KW-0624">Polysaccharide degradation</keyword>
<dbReference type="SMART" id="SM00656">
    <property type="entry name" value="Amb_all"/>
    <property type="match status" value="1"/>
</dbReference>
<dbReference type="InterPro" id="IPR012334">
    <property type="entry name" value="Pectin_lyas_fold"/>
</dbReference>
<feature type="signal peptide" evidence="3">
    <location>
        <begin position="1"/>
        <end position="23"/>
    </location>
</feature>
<dbReference type="Pfam" id="PF00544">
    <property type="entry name" value="Pectate_lyase_4"/>
    <property type="match status" value="1"/>
</dbReference>
<dbReference type="InterPro" id="IPR002022">
    <property type="entry name" value="Pec_lyase"/>
</dbReference>
<dbReference type="PANTHER" id="PTHR31683:SF18">
    <property type="entry name" value="PECTATE LYASE 21-RELATED"/>
    <property type="match status" value="1"/>
</dbReference>
<evidence type="ECO:0000259" key="4">
    <source>
        <dbReference type="SMART" id="SM00656"/>
    </source>
</evidence>
<sequence length="370" mass="39142">MKTKLIRMSAIAVAMLSILLSCKKGVDVNSAAGTETQTSRKNSASVLACSAQGWASRNGGTWGGGDVTPTVVTSYSALKSAILNTSVKVIQVNGTIAIPSGGGISFQDQTNKTIFGSRGAKLVSTDQTASGSGILYMKRLTNVIIKNLIFEGPGAYDVDGKDNLTIDACKNIWVDHCEFRDGVDGNLDIKNTSDFITVSWTKFTYLKAPRPDGPGGSDDHRFSNLIGSGDDAIADRGKLQITFSKCWWAPGCKARMPRVRFGKVHIVNSYFNSTASSYCVQAGFEANLLVESNVFENVKNPIDRMDNRSTAVQVRNNIFTNVSGNTAGNGVNAFIPPYSISILSASSVKSAVTSSTGAGATLSGNTCNGI</sequence>
<evidence type="ECO:0000256" key="3">
    <source>
        <dbReference type="SAM" id="SignalP"/>
    </source>
</evidence>
<keyword evidence="2" id="KW-0964">Secreted</keyword>
<comment type="caution">
    <text evidence="5">The sequence shown here is derived from an EMBL/GenBank/DDBJ whole genome shotgun (WGS) entry which is preliminary data.</text>
</comment>
<dbReference type="InterPro" id="IPR011050">
    <property type="entry name" value="Pectin_lyase_fold/virulence"/>
</dbReference>
<accession>A0ABW4ZKC1</accession>
<dbReference type="GO" id="GO:0016829">
    <property type="term" value="F:lyase activity"/>
    <property type="evidence" value="ECO:0007669"/>
    <property type="project" value="UniProtKB-KW"/>
</dbReference>
<feature type="domain" description="Pectate lyase" evidence="4">
    <location>
        <begin position="62"/>
        <end position="301"/>
    </location>
</feature>
<keyword evidence="6" id="KW-1185">Reference proteome</keyword>
<protein>
    <submittedName>
        <fullName evidence="5">Polysaccharide lyase family 1 protein</fullName>
    </submittedName>
</protein>
<evidence type="ECO:0000313" key="6">
    <source>
        <dbReference type="Proteomes" id="UP001597387"/>
    </source>
</evidence>
<organism evidence="5 6">
    <name type="scientific">Paradesertivirga mongoliensis</name>
    <dbReference type="NCBI Taxonomy" id="2100740"/>
    <lineage>
        <taxon>Bacteria</taxon>
        <taxon>Pseudomonadati</taxon>
        <taxon>Bacteroidota</taxon>
        <taxon>Sphingobacteriia</taxon>
        <taxon>Sphingobacteriales</taxon>
        <taxon>Sphingobacteriaceae</taxon>
        <taxon>Paradesertivirga</taxon>
    </lineage>
</organism>
<comment type="subcellular location">
    <subcellularLocation>
        <location evidence="2">Secreted</location>
    </subcellularLocation>
</comment>
<reference evidence="6" key="1">
    <citation type="journal article" date="2019" name="Int. J. Syst. Evol. Microbiol.">
        <title>The Global Catalogue of Microorganisms (GCM) 10K type strain sequencing project: providing services to taxonomists for standard genome sequencing and annotation.</title>
        <authorList>
            <consortium name="The Broad Institute Genomics Platform"/>
            <consortium name="The Broad Institute Genome Sequencing Center for Infectious Disease"/>
            <person name="Wu L."/>
            <person name="Ma J."/>
        </authorList>
    </citation>
    <scope>NUCLEOTIDE SEQUENCE [LARGE SCALE GENOMIC DNA]</scope>
    <source>
        <strain evidence="6">KCTC 42217</strain>
    </source>
</reference>
<comment type="similarity">
    <text evidence="2">Belongs to the polysaccharide lyase 1 family.</text>
</comment>
<dbReference type="EMBL" id="JBHUHZ010000001">
    <property type="protein sequence ID" value="MFD2162365.1"/>
    <property type="molecule type" value="Genomic_DNA"/>
</dbReference>
<keyword evidence="2" id="KW-0119">Carbohydrate metabolism</keyword>